<accession>A0A6M1SN73</accession>
<reference evidence="4 5" key="1">
    <citation type="submission" date="2020-02" db="EMBL/GenBank/DDBJ databases">
        <title>Balneolaceae bacterium YR4-1, complete genome.</title>
        <authorList>
            <person name="Li Y."/>
            <person name="Wu S."/>
        </authorList>
    </citation>
    <scope>NUCLEOTIDE SEQUENCE [LARGE SCALE GENOMIC DNA]</scope>
    <source>
        <strain evidence="4 5">YR4-1</strain>
    </source>
</reference>
<feature type="chain" id="PRO_5026666809" evidence="3">
    <location>
        <begin position="20"/>
        <end position="382"/>
    </location>
</feature>
<evidence type="ECO:0000256" key="1">
    <source>
        <dbReference type="ARBA" id="ARBA00005564"/>
    </source>
</evidence>
<dbReference type="SUPFAM" id="SSF51004">
    <property type="entry name" value="C-terminal (heme d1) domain of cytochrome cd1-nitrite reductase"/>
    <property type="match status" value="1"/>
</dbReference>
<dbReference type="Proteomes" id="UP000473278">
    <property type="component" value="Unassembled WGS sequence"/>
</dbReference>
<dbReference type="GO" id="GO:0017057">
    <property type="term" value="F:6-phosphogluconolactonase activity"/>
    <property type="evidence" value="ECO:0007669"/>
    <property type="project" value="TreeGrafter"/>
</dbReference>
<keyword evidence="2" id="KW-0119">Carbohydrate metabolism</keyword>
<dbReference type="GO" id="GO:0006006">
    <property type="term" value="P:glucose metabolic process"/>
    <property type="evidence" value="ECO:0007669"/>
    <property type="project" value="UniProtKB-KW"/>
</dbReference>
<keyword evidence="2" id="KW-0313">Glucose metabolism</keyword>
<dbReference type="InterPro" id="IPR019405">
    <property type="entry name" value="Lactonase_7-beta_prop"/>
</dbReference>
<dbReference type="GO" id="GO:0005829">
    <property type="term" value="C:cytosol"/>
    <property type="evidence" value="ECO:0007669"/>
    <property type="project" value="TreeGrafter"/>
</dbReference>
<keyword evidence="5" id="KW-1185">Reference proteome</keyword>
<comment type="similarity">
    <text evidence="1">Belongs to the cycloisomerase 2 family.</text>
</comment>
<sequence length="382" mass="41502">MKYLKFFILIALVSTNAISCTQQTQQKEEFYLFVGTYTGEGSEGIYLYRFNAADGTVSPADTVSGIADPSYIYLSPDHTALYAVNELADSTDATVSAFSFDAQNGQISLLNRQSSRGGAPCYISTDKNGEAVFVANYLGGSLAMFPINEDGSLEEAKTVIKHQGSSVNENRQESPHVHCTIISPDNRFLFAADLGTDKLTGYAYDSANNSLSSEPAIVYETEKGAGPRHLTFHPSGEYAYLVNELNGSIVAFSYLDGNLDELQTISTLPENYEGAISGADIRISPDGKFLYASNREDLNNIVIYSVDESGMLSKVGEEPSGGVHPRNFRIDPTGRYLLAANRHTDNIVVFERDTNTGLLNRTGTEIEVSQPVSLQMIPVPGN</sequence>
<dbReference type="AlphaFoldDB" id="A0A6M1SN73"/>
<dbReference type="Pfam" id="PF10282">
    <property type="entry name" value="Lactonase"/>
    <property type="match status" value="1"/>
</dbReference>
<dbReference type="InterPro" id="IPR011048">
    <property type="entry name" value="Haem_d1_sf"/>
</dbReference>
<evidence type="ECO:0000256" key="2">
    <source>
        <dbReference type="ARBA" id="ARBA00022526"/>
    </source>
</evidence>
<evidence type="ECO:0000256" key="3">
    <source>
        <dbReference type="SAM" id="SignalP"/>
    </source>
</evidence>
<dbReference type="PANTHER" id="PTHR30344">
    <property type="entry name" value="6-PHOSPHOGLUCONOLACTONASE-RELATED"/>
    <property type="match status" value="1"/>
</dbReference>
<protein>
    <submittedName>
        <fullName evidence="4">Lactonase family protein</fullName>
    </submittedName>
</protein>
<keyword evidence="3" id="KW-0732">Signal</keyword>
<gene>
    <name evidence="4" type="ORF">G3570_07685</name>
</gene>
<dbReference type="PANTHER" id="PTHR30344:SF1">
    <property type="entry name" value="6-PHOSPHOGLUCONOLACTONASE"/>
    <property type="match status" value="1"/>
</dbReference>
<dbReference type="EMBL" id="JAALLT010000002">
    <property type="protein sequence ID" value="NGP76509.1"/>
    <property type="molecule type" value="Genomic_DNA"/>
</dbReference>
<dbReference type="RefSeq" id="WP_165140913.1">
    <property type="nucleotide sequence ID" value="NZ_JAALLT010000002.1"/>
</dbReference>
<dbReference type="InterPro" id="IPR050282">
    <property type="entry name" value="Cycloisomerase_2"/>
</dbReference>
<comment type="caution">
    <text evidence="4">The sequence shown here is derived from an EMBL/GenBank/DDBJ whole genome shotgun (WGS) entry which is preliminary data.</text>
</comment>
<evidence type="ECO:0000313" key="5">
    <source>
        <dbReference type="Proteomes" id="UP000473278"/>
    </source>
</evidence>
<organism evidence="4 5">
    <name type="scientific">Halalkalibaculum roseum</name>
    <dbReference type="NCBI Taxonomy" id="2709311"/>
    <lineage>
        <taxon>Bacteria</taxon>
        <taxon>Pseudomonadati</taxon>
        <taxon>Balneolota</taxon>
        <taxon>Balneolia</taxon>
        <taxon>Balneolales</taxon>
        <taxon>Balneolaceae</taxon>
        <taxon>Halalkalibaculum</taxon>
    </lineage>
</organism>
<dbReference type="Gene3D" id="2.130.10.10">
    <property type="entry name" value="YVTN repeat-like/Quinoprotein amine dehydrogenase"/>
    <property type="match status" value="1"/>
</dbReference>
<name>A0A6M1SN73_9BACT</name>
<feature type="signal peptide" evidence="3">
    <location>
        <begin position="1"/>
        <end position="19"/>
    </location>
</feature>
<dbReference type="InterPro" id="IPR015943">
    <property type="entry name" value="WD40/YVTN_repeat-like_dom_sf"/>
</dbReference>
<dbReference type="FunFam" id="2.130.10.10:FF:000306">
    <property type="entry name" value="3-carboxymuconate cyclase"/>
    <property type="match status" value="1"/>
</dbReference>
<evidence type="ECO:0000313" key="4">
    <source>
        <dbReference type="EMBL" id="NGP76509.1"/>
    </source>
</evidence>
<proteinExistence type="inferred from homology"/>